<dbReference type="AlphaFoldDB" id="A0A0M4QZ08"/>
<sequence length="238" mass="26346">MDTNPLSVLVNADAEQVWRMLREPAKTAQWHGWEMEGLDDEIQQIYYSDVLESPDHLRLELEMGDVFTLEPRPDGTLVTLTRGVATGEFAKYDSDITEGWAMFIQQLKFALERHPHTPRRTIFVDGTSAAHTNLWDALGIDTGWLPGPGEPYQLTLNTGAALKGKVWYRSDTQLGLTVADYAEHGDGLLILAQQAPVEGLREHPGAQIVVSTYGLGAAALEAVGAQWDAFMETHYPGE</sequence>
<dbReference type="SUPFAM" id="SSF55961">
    <property type="entry name" value="Bet v1-like"/>
    <property type="match status" value="1"/>
</dbReference>
<evidence type="ECO:0000313" key="2">
    <source>
        <dbReference type="Proteomes" id="UP000062833"/>
    </source>
</evidence>
<keyword evidence="2" id="KW-1185">Reference proteome</keyword>
<accession>A0A0M4QZ08</accession>
<dbReference type="KEGG" id="aaq:AOC05_17615"/>
<dbReference type="CDD" id="cd07814">
    <property type="entry name" value="SRPBCC_CalC_Aha1-like"/>
    <property type="match status" value="1"/>
</dbReference>
<dbReference type="Proteomes" id="UP000062833">
    <property type="component" value="Chromosome"/>
</dbReference>
<dbReference type="OrthoDB" id="3334241at2"/>
<protein>
    <recommendedName>
        <fullName evidence="3">SRPBCC domain-containing protein</fullName>
    </recommendedName>
</protein>
<dbReference type="InterPro" id="IPR023393">
    <property type="entry name" value="START-like_dom_sf"/>
</dbReference>
<evidence type="ECO:0008006" key="3">
    <source>
        <dbReference type="Google" id="ProtNLM"/>
    </source>
</evidence>
<proteinExistence type="predicted"/>
<organism evidence="1 2">
    <name type="scientific">Arthrobacter alpinus</name>
    <dbReference type="NCBI Taxonomy" id="656366"/>
    <lineage>
        <taxon>Bacteria</taxon>
        <taxon>Bacillati</taxon>
        <taxon>Actinomycetota</taxon>
        <taxon>Actinomycetes</taxon>
        <taxon>Micrococcales</taxon>
        <taxon>Micrococcaceae</taxon>
        <taxon>Arthrobacter</taxon>
    </lineage>
</organism>
<gene>
    <name evidence="1" type="ORF">AOC05_17615</name>
</gene>
<dbReference type="PATRIC" id="fig|656366.3.peg.3790"/>
<dbReference type="EMBL" id="CP012677">
    <property type="protein sequence ID" value="ALE93723.1"/>
    <property type="molecule type" value="Genomic_DNA"/>
</dbReference>
<name>A0A0M4QZ08_9MICC</name>
<dbReference type="Gene3D" id="3.30.530.20">
    <property type="match status" value="1"/>
</dbReference>
<reference evidence="2" key="1">
    <citation type="submission" date="2015-09" db="EMBL/GenBank/DDBJ databases">
        <title>Complete genome of Arthrobacter alpinus strain R3.8.</title>
        <authorList>
            <person name="See-Too W.S."/>
            <person name="Chan K.G."/>
        </authorList>
    </citation>
    <scope>NUCLEOTIDE SEQUENCE [LARGE SCALE GENOMIC DNA]</scope>
    <source>
        <strain evidence="2">R3.8</strain>
    </source>
</reference>
<dbReference type="RefSeq" id="WP_062008849.1">
    <property type="nucleotide sequence ID" value="NZ_CP012677.1"/>
</dbReference>
<evidence type="ECO:0000313" key="1">
    <source>
        <dbReference type="EMBL" id="ALE93723.1"/>
    </source>
</evidence>